<dbReference type="SUPFAM" id="SSF56349">
    <property type="entry name" value="DNA breaking-rejoining enzymes"/>
    <property type="match status" value="1"/>
</dbReference>
<dbReference type="OrthoDB" id="1822491at2"/>
<dbReference type="GO" id="GO:0015074">
    <property type="term" value="P:DNA integration"/>
    <property type="evidence" value="ECO:0007669"/>
    <property type="project" value="InterPro"/>
</dbReference>
<dbReference type="InterPro" id="IPR050090">
    <property type="entry name" value="Tyrosine_recombinase_XerCD"/>
</dbReference>
<sequence>MSEKPKVRRKPKVTRRRDADPVRVYDDGRIAYWTGGRPGSGTRKLERCGSREAAELRAADVRKHLLEHRPAPKGNATLDELMRAAVKHWETVGHPTGTIRQYRSDWNTHVPSAIGAVRCREVGISHYTAIFNRLNEERASEQVIDAVARTLGAVTVKFGVLNGYFSDGRPFGGPDLRRATVSGARATAARQNRARKETRVHLDECPTPADVDKFAAAFEEEYPGYGARLVHLAFGTGLRINEALALRHDSINLDTLEVAVDWQLDRYGMWPALALPKGNKTRTTQLWAYYADVAASLIQDALDREGPDHGWLFPRHRSVKKWADQAGKLAGAARARCEWPWSGFHWLRHGFASWSLAPTSDGGYGFNATRVQEWLGHEKLSTTTDTYVHKPRGDDSHVREATRRLPGRTDT</sequence>
<dbReference type="PANTHER" id="PTHR30349">
    <property type="entry name" value="PHAGE INTEGRASE-RELATED"/>
    <property type="match status" value="1"/>
</dbReference>
<feature type="region of interest" description="Disordered" evidence="2">
    <location>
        <begin position="385"/>
        <end position="411"/>
    </location>
</feature>
<protein>
    <submittedName>
        <fullName evidence="4">Phage integrase family protein</fullName>
    </submittedName>
</protein>
<keyword evidence="5" id="KW-1185">Reference proteome</keyword>
<dbReference type="GO" id="GO:0003677">
    <property type="term" value="F:DNA binding"/>
    <property type="evidence" value="ECO:0007669"/>
    <property type="project" value="InterPro"/>
</dbReference>
<dbReference type="GO" id="GO:0006310">
    <property type="term" value="P:DNA recombination"/>
    <property type="evidence" value="ECO:0007669"/>
    <property type="project" value="UniProtKB-KW"/>
</dbReference>
<dbReference type="InterPro" id="IPR002104">
    <property type="entry name" value="Integrase_catalytic"/>
</dbReference>
<dbReference type="InterPro" id="IPR013762">
    <property type="entry name" value="Integrase-like_cat_sf"/>
</dbReference>
<gene>
    <name evidence="4" type="ORF">SAMN06272737_1324</name>
</gene>
<evidence type="ECO:0000313" key="5">
    <source>
        <dbReference type="Proteomes" id="UP000198403"/>
    </source>
</evidence>
<proteinExistence type="predicted"/>
<dbReference type="PANTHER" id="PTHR30349:SF64">
    <property type="entry name" value="PROPHAGE INTEGRASE INTD-RELATED"/>
    <property type="match status" value="1"/>
</dbReference>
<dbReference type="Gene3D" id="1.10.443.10">
    <property type="entry name" value="Intergrase catalytic core"/>
    <property type="match status" value="1"/>
</dbReference>
<evidence type="ECO:0000256" key="1">
    <source>
        <dbReference type="ARBA" id="ARBA00023172"/>
    </source>
</evidence>
<dbReference type="Proteomes" id="UP000198403">
    <property type="component" value="Unassembled WGS sequence"/>
</dbReference>
<feature type="region of interest" description="Disordered" evidence="2">
    <location>
        <begin position="1"/>
        <end position="21"/>
    </location>
</feature>
<dbReference type="PROSITE" id="PS51898">
    <property type="entry name" value="TYR_RECOMBINASE"/>
    <property type="match status" value="1"/>
</dbReference>
<dbReference type="Pfam" id="PF00589">
    <property type="entry name" value="Phage_integrase"/>
    <property type="match status" value="1"/>
</dbReference>
<evidence type="ECO:0000259" key="3">
    <source>
        <dbReference type="PROSITE" id="PS51898"/>
    </source>
</evidence>
<dbReference type="AlphaFoldDB" id="A0A238ZSK9"/>
<feature type="compositionally biased region" description="Basic residues" evidence="2">
    <location>
        <begin position="1"/>
        <end position="15"/>
    </location>
</feature>
<dbReference type="RefSeq" id="WP_089338542.1">
    <property type="nucleotide sequence ID" value="NZ_FZNO01000032.1"/>
</dbReference>
<organism evidence="4 5">
    <name type="scientific">Blastococcus mobilis</name>
    <dbReference type="NCBI Taxonomy" id="1938746"/>
    <lineage>
        <taxon>Bacteria</taxon>
        <taxon>Bacillati</taxon>
        <taxon>Actinomycetota</taxon>
        <taxon>Actinomycetes</taxon>
        <taxon>Geodermatophilales</taxon>
        <taxon>Geodermatophilaceae</taxon>
        <taxon>Blastococcus</taxon>
    </lineage>
</organism>
<dbReference type="InterPro" id="IPR011010">
    <property type="entry name" value="DNA_brk_join_enz"/>
</dbReference>
<feature type="compositionally biased region" description="Basic and acidic residues" evidence="2">
    <location>
        <begin position="387"/>
        <end position="411"/>
    </location>
</feature>
<evidence type="ECO:0000313" key="4">
    <source>
        <dbReference type="EMBL" id="SNR85744.1"/>
    </source>
</evidence>
<name>A0A238ZSK9_9ACTN</name>
<keyword evidence="1" id="KW-0233">DNA recombination</keyword>
<dbReference type="EMBL" id="FZNO01000032">
    <property type="protein sequence ID" value="SNR85744.1"/>
    <property type="molecule type" value="Genomic_DNA"/>
</dbReference>
<reference evidence="4 5" key="1">
    <citation type="submission" date="2017-06" db="EMBL/GenBank/DDBJ databases">
        <authorList>
            <person name="Kim H.J."/>
            <person name="Triplett B.A."/>
        </authorList>
    </citation>
    <scope>NUCLEOTIDE SEQUENCE [LARGE SCALE GENOMIC DNA]</scope>
    <source>
        <strain evidence="4 5">DSM 44272</strain>
    </source>
</reference>
<accession>A0A238ZSK9</accession>
<evidence type="ECO:0000256" key="2">
    <source>
        <dbReference type="SAM" id="MobiDB-lite"/>
    </source>
</evidence>
<feature type="domain" description="Tyr recombinase" evidence="3">
    <location>
        <begin position="201"/>
        <end position="403"/>
    </location>
</feature>